<evidence type="ECO:0000313" key="3">
    <source>
        <dbReference type="Proteomes" id="UP000235392"/>
    </source>
</evidence>
<organism evidence="2 3">
    <name type="scientific">Puccinia coronata f. sp. avenae</name>
    <dbReference type="NCBI Taxonomy" id="200324"/>
    <lineage>
        <taxon>Eukaryota</taxon>
        <taxon>Fungi</taxon>
        <taxon>Dikarya</taxon>
        <taxon>Basidiomycota</taxon>
        <taxon>Pucciniomycotina</taxon>
        <taxon>Pucciniomycetes</taxon>
        <taxon>Pucciniales</taxon>
        <taxon>Pucciniaceae</taxon>
        <taxon>Puccinia</taxon>
    </lineage>
</organism>
<evidence type="ECO:0000313" key="2">
    <source>
        <dbReference type="EMBL" id="PLW38864.1"/>
    </source>
</evidence>
<dbReference type="AlphaFoldDB" id="A0A2N5UM76"/>
<evidence type="ECO:0000313" key="1">
    <source>
        <dbReference type="EMBL" id="PLW10262.1"/>
    </source>
</evidence>
<gene>
    <name evidence="2" type="ORF">PCASD_09865</name>
    <name evidence="1" type="ORF">PCASD_21213</name>
</gene>
<dbReference type="EMBL" id="PGCI01000970">
    <property type="protein sequence ID" value="PLW10262.1"/>
    <property type="molecule type" value="Genomic_DNA"/>
</dbReference>
<comment type="caution">
    <text evidence="2">The sequence shown here is derived from an EMBL/GenBank/DDBJ whole genome shotgun (WGS) entry which is preliminary data.</text>
</comment>
<proteinExistence type="predicted"/>
<name>A0A2N5UM76_9BASI</name>
<accession>A0A2N5UM76</accession>
<reference evidence="2 3" key="1">
    <citation type="submission" date="2017-11" db="EMBL/GenBank/DDBJ databases">
        <title>De novo assembly and phasing of dikaryotic genomes from two isolates of Puccinia coronata f. sp. avenae, the causal agent of oat crown rust.</title>
        <authorList>
            <person name="Miller M.E."/>
            <person name="Zhang Y."/>
            <person name="Omidvar V."/>
            <person name="Sperschneider J."/>
            <person name="Schwessinger B."/>
            <person name="Raley C."/>
            <person name="Palmer J.M."/>
            <person name="Garnica D."/>
            <person name="Upadhyaya N."/>
            <person name="Rathjen J."/>
            <person name="Taylor J.M."/>
            <person name="Park R.F."/>
            <person name="Dodds P.N."/>
            <person name="Hirsch C.D."/>
            <person name="Kianian S.F."/>
            <person name="Figueroa M."/>
        </authorList>
    </citation>
    <scope>NUCLEOTIDE SEQUENCE [LARGE SCALE GENOMIC DNA]</scope>
    <source>
        <strain evidence="2">12SD80</strain>
    </source>
</reference>
<sequence>MASQLTPQQVVPPGRVVQAGCEIEGLAPIEWVGGMLKRGRVGGELSLWRNHMSLNMSLACGRRDMRIPTDSAGVAAGRSNIKMSAVSRSSPKIKPDPPQDFDMKVLGKILWRSRELPENLWTV</sequence>
<protein>
    <submittedName>
        <fullName evidence="2">Uncharacterized protein</fullName>
    </submittedName>
</protein>
<dbReference type="EMBL" id="PGCI01000122">
    <property type="protein sequence ID" value="PLW38864.1"/>
    <property type="molecule type" value="Genomic_DNA"/>
</dbReference>
<dbReference type="Proteomes" id="UP000235392">
    <property type="component" value="Unassembled WGS sequence"/>
</dbReference>